<dbReference type="AlphaFoldDB" id="A0A1G8CJP0"/>
<dbReference type="Proteomes" id="UP000243588">
    <property type="component" value="Unassembled WGS sequence"/>
</dbReference>
<sequence>MKINIRLYRVYLNKATHGLLQINGRSICLTIELPWAANQRSISCIPEGRYILKNRFSPRFKEHIEVLNVPDRSFILFHPANNAMRDLRGCIAPVSEIANEGWGVNSRIAMSKLLNKLKANLPSGNVTLTVLEATDEKIVKIIKKGKL</sequence>
<dbReference type="STRING" id="702745.SAMN05421818_10485"/>
<dbReference type="EMBL" id="FNDQ01000004">
    <property type="protein sequence ID" value="SDH45708.1"/>
    <property type="molecule type" value="Genomic_DNA"/>
</dbReference>
<keyword evidence="3" id="KW-1185">Reference proteome</keyword>
<name>A0A1G8CJP0_9FLAO</name>
<proteinExistence type="predicted"/>
<accession>A0A1G8CJP0</accession>
<protein>
    <recommendedName>
        <fullName evidence="1">DUF5675 domain-containing protein</fullName>
    </recommendedName>
</protein>
<organism evidence="2 3">
    <name type="scientific">Myroides phaeus</name>
    <dbReference type="NCBI Taxonomy" id="702745"/>
    <lineage>
        <taxon>Bacteria</taxon>
        <taxon>Pseudomonadati</taxon>
        <taxon>Bacteroidota</taxon>
        <taxon>Flavobacteriia</taxon>
        <taxon>Flavobacteriales</taxon>
        <taxon>Flavobacteriaceae</taxon>
        <taxon>Myroides</taxon>
    </lineage>
</organism>
<evidence type="ECO:0000313" key="2">
    <source>
        <dbReference type="EMBL" id="SDH45708.1"/>
    </source>
</evidence>
<dbReference type="RefSeq" id="WP_090406187.1">
    <property type="nucleotide sequence ID" value="NZ_FNDQ01000004.1"/>
</dbReference>
<dbReference type="InterPro" id="IPR043732">
    <property type="entry name" value="DUF5675"/>
</dbReference>
<evidence type="ECO:0000313" key="3">
    <source>
        <dbReference type="Proteomes" id="UP000243588"/>
    </source>
</evidence>
<dbReference type="Pfam" id="PF18925">
    <property type="entry name" value="DUF5675"/>
    <property type="match status" value="1"/>
</dbReference>
<feature type="domain" description="DUF5675" evidence="1">
    <location>
        <begin position="8"/>
        <end position="118"/>
    </location>
</feature>
<evidence type="ECO:0000259" key="1">
    <source>
        <dbReference type="Pfam" id="PF18925"/>
    </source>
</evidence>
<gene>
    <name evidence="2" type="ORF">SAMN05421818_10485</name>
</gene>
<reference evidence="3" key="1">
    <citation type="submission" date="2016-10" db="EMBL/GenBank/DDBJ databases">
        <authorList>
            <person name="Varghese N."/>
            <person name="Submissions S."/>
        </authorList>
    </citation>
    <scope>NUCLEOTIDE SEQUENCE [LARGE SCALE GENOMIC DNA]</scope>
    <source>
        <strain evidence="3">DSM 23313</strain>
    </source>
</reference>